<dbReference type="OrthoDB" id="7567573at2"/>
<dbReference type="GO" id="GO:0032259">
    <property type="term" value="P:methylation"/>
    <property type="evidence" value="ECO:0007669"/>
    <property type="project" value="UniProtKB-KW"/>
</dbReference>
<dbReference type="Gene3D" id="3.40.50.150">
    <property type="entry name" value="Vaccinia Virus protein VP39"/>
    <property type="match status" value="1"/>
</dbReference>
<keyword evidence="2" id="KW-0489">Methyltransferase</keyword>
<sequence>MNPEDLFRKYAAEKGQLSAKDGYFTNFLGVFTRADIFPPHRPLSGQVFADLPIRGDGVFGGYGDYFSLFSALDKRAGQETLTVCELGAGWGPWTSASGVIGQRMGFKRINLVAVEADHEKFQYLQEHLAFNGLTGKSNINIRLLEGAAWHQNTTLHFPRALRTEDYGGRVTDGAHSVDYRGMQYESVEIPAHSLEAIFEGLDTIDFLHVDIQGAEYEVLSRNKDLLEQKVRSIFIGTHSRKIDAQMLELFFEWGWDVPRLVPCVVTYDRTKPTLEGMTAADGEMFVTNPKLY</sequence>
<dbReference type="Pfam" id="PF05050">
    <property type="entry name" value="Methyltransf_21"/>
    <property type="match status" value="1"/>
</dbReference>
<dbReference type="PANTHER" id="PTHR34203:SF15">
    <property type="entry name" value="SLL1173 PROTEIN"/>
    <property type="match status" value="1"/>
</dbReference>
<dbReference type="PANTHER" id="PTHR34203">
    <property type="entry name" value="METHYLTRANSFERASE, FKBM FAMILY PROTEIN"/>
    <property type="match status" value="1"/>
</dbReference>
<feature type="domain" description="Methyltransferase FkbM" evidence="1">
    <location>
        <begin position="93"/>
        <end position="241"/>
    </location>
</feature>
<keyword evidence="3" id="KW-1185">Reference proteome</keyword>
<evidence type="ECO:0000313" key="3">
    <source>
        <dbReference type="Proteomes" id="UP000320593"/>
    </source>
</evidence>
<dbReference type="GO" id="GO:0008168">
    <property type="term" value="F:methyltransferase activity"/>
    <property type="evidence" value="ECO:0007669"/>
    <property type="project" value="UniProtKB-KW"/>
</dbReference>
<reference evidence="2 3" key="1">
    <citation type="submission" date="2019-07" db="EMBL/GenBank/DDBJ databases">
        <title>Genomic Encyclopedia of Archaeal and Bacterial Type Strains, Phase II (KMG-II): from individual species to whole genera.</title>
        <authorList>
            <person name="Goeker M."/>
        </authorList>
    </citation>
    <scope>NUCLEOTIDE SEQUENCE [LARGE SCALE GENOMIC DNA]</scope>
    <source>
        <strain evidence="2 3">ATCC BAA-252</strain>
    </source>
</reference>
<dbReference type="InterPro" id="IPR029063">
    <property type="entry name" value="SAM-dependent_MTases_sf"/>
</dbReference>
<evidence type="ECO:0000313" key="2">
    <source>
        <dbReference type="EMBL" id="TWI86020.1"/>
    </source>
</evidence>
<dbReference type="EMBL" id="VLLF01000006">
    <property type="protein sequence ID" value="TWI86020.1"/>
    <property type="molecule type" value="Genomic_DNA"/>
</dbReference>
<dbReference type="InterPro" id="IPR006342">
    <property type="entry name" value="FkbM_mtfrase"/>
</dbReference>
<keyword evidence="2" id="KW-0808">Transferase</keyword>
<accession>A0A562SZC7</accession>
<proteinExistence type="predicted"/>
<evidence type="ECO:0000259" key="1">
    <source>
        <dbReference type="Pfam" id="PF05050"/>
    </source>
</evidence>
<organism evidence="2 3">
    <name type="scientific">Roseibium hamelinense</name>
    <dbReference type="NCBI Taxonomy" id="150831"/>
    <lineage>
        <taxon>Bacteria</taxon>
        <taxon>Pseudomonadati</taxon>
        <taxon>Pseudomonadota</taxon>
        <taxon>Alphaproteobacteria</taxon>
        <taxon>Hyphomicrobiales</taxon>
        <taxon>Stappiaceae</taxon>
        <taxon>Roseibium</taxon>
    </lineage>
</organism>
<dbReference type="Proteomes" id="UP000320593">
    <property type="component" value="Unassembled WGS sequence"/>
</dbReference>
<dbReference type="SUPFAM" id="SSF53335">
    <property type="entry name" value="S-adenosyl-L-methionine-dependent methyltransferases"/>
    <property type="match status" value="1"/>
</dbReference>
<name>A0A562SZC7_9HYPH</name>
<dbReference type="RefSeq" id="WP_145344155.1">
    <property type="nucleotide sequence ID" value="NZ_SMLY01000083.1"/>
</dbReference>
<dbReference type="InterPro" id="IPR052514">
    <property type="entry name" value="SAM-dependent_MTase"/>
</dbReference>
<dbReference type="AlphaFoldDB" id="A0A562SZC7"/>
<dbReference type="NCBIfam" id="TIGR01444">
    <property type="entry name" value="fkbM_fam"/>
    <property type="match status" value="1"/>
</dbReference>
<protein>
    <submittedName>
        <fullName evidence="2">FkbM family methyltransferase</fullName>
    </submittedName>
</protein>
<gene>
    <name evidence="2" type="ORF">JM93_02727</name>
</gene>
<comment type="caution">
    <text evidence="2">The sequence shown here is derived from an EMBL/GenBank/DDBJ whole genome shotgun (WGS) entry which is preliminary data.</text>
</comment>